<organism evidence="6 9">
    <name type="scientific">Glaesserella parasuis</name>
    <name type="common">Haemophilus parasuis</name>
    <dbReference type="NCBI Taxonomy" id="738"/>
    <lineage>
        <taxon>Bacteria</taxon>
        <taxon>Pseudomonadati</taxon>
        <taxon>Pseudomonadota</taxon>
        <taxon>Gammaproteobacteria</taxon>
        <taxon>Pasteurellales</taxon>
        <taxon>Pasteurellaceae</taxon>
        <taxon>Glaesserella</taxon>
    </lineage>
</organism>
<comment type="subcellular location">
    <subcellularLocation>
        <location evidence="5">Cell inner membrane</location>
        <topology evidence="5">Multi-pass membrane protein</topology>
    </subcellularLocation>
</comment>
<evidence type="ECO:0000313" key="9">
    <source>
        <dbReference type="Proteomes" id="UP001148834"/>
    </source>
</evidence>
<comment type="function">
    <text evidence="5">Plays a role in cell envelope biogenesis, maintenance of cell envelope integrity and membrane homeostasis.</text>
</comment>
<dbReference type="GO" id="GO:0005886">
    <property type="term" value="C:plasma membrane"/>
    <property type="evidence" value="ECO:0007669"/>
    <property type="project" value="UniProtKB-SubCell"/>
</dbReference>
<dbReference type="HAMAP" id="MF_00189">
    <property type="entry name" value="YciB"/>
    <property type="match status" value="1"/>
</dbReference>
<dbReference type="PANTHER" id="PTHR36917:SF1">
    <property type="entry name" value="INNER MEMBRANE-SPANNING PROTEIN YCIB"/>
    <property type="match status" value="1"/>
</dbReference>
<dbReference type="Pfam" id="PF04279">
    <property type="entry name" value="IspA"/>
    <property type="match status" value="1"/>
</dbReference>
<reference evidence="7 8" key="1">
    <citation type="submission" date="2019-06" db="EMBL/GenBank/DDBJ databases">
        <title>Complete genome sequence of Haemophilus parasuis HPS412.</title>
        <authorList>
            <person name="Yang S."/>
            <person name="Huang C."/>
        </authorList>
    </citation>
    <scope>NUCLEOTIDE SEQUENCE [LARGE SCALE GENOMIC DNA]</scope>
    <source>
        <strain evidence="7 8">HPS412</strain>
    </source>
</reference>
<evidence type="ECO:0000256" key="4">
    <source>
        <dbReference type="ARBA" id="ARBA00023136"/>
    </source>
</evidence>
<feature type="transmembrane region" description="Helical" evidence="5">
    <location>
        <begin position="117"/>
        <end position="137"/>
    </location>
</feature>
<comment type="similarity">
    <text evidence="5">Belongs to the YciB family.</text>
</comment>
<dbReference type="SMR" id="A0A1T0A9J3"/>
<feature type="transmembrane region" description="Helical" evidence="5">
    <location>
        <begin position="149"/>
        <end position="170"/>
    </location>
</feature>
<evidence type="ECO:0000256" key="2">
    <source>
        <dbReference type="ARBA" id="ARBA00022692"/>
    </source>
</evidence>
<dbReference type="Proteomes" id="UP001148834">
    <property type="component" value="Unassembled WGS sequence"/>
</dbReference>
<dbReference type="EMBL" id="CP041334">
    <property type="protein sequence ID" value="QKY72918.1"/>
    <property type="molecule type" value="Genomic_DNA"/>
</dbReference>
<keyword evidence="3 5" id="KW-1133">Transmembrane helix</keyword>
<dbReference type="AlphaFoldDB" id="A0A1T0A9J3"/>
<dbReference type="PANTHER" id="PTHR36917">
    <property type="entry name" value="INTRACELLULAR SEPTATION PROTEIN A-RELATED"/>
    <property type="match status" value="1"/>
</dbReference>
<accession>A0A1T0A9J3</accession>
<sequence length="187" mass="21382">MKQLLEFIPLILFFVVYKTYGVQEAALVLVAATVVQFIALQLLYKKIEKNQWIMGIAVVFFGLLTAYFNDLAFLKWKVTIVNAIFAVALLVSQYVFKKPLIQMLLGKELKLPQNVWEKLNLGWAGFFIFCMIINIIISEFFSDDVWANFKVFGLTGLSLIAVIGTGLYLYPHLKQLEQKEENNGNTN</sequence>
<evidence type="ECO:0000256" key="3">
    <source>
        <dbReference type="ARBA" id="ARBA00022989"/>
    </source>
</evidence>
<feature type="transmembrane region" description="Helical" evidence="5">
    <location>
        <begin position="74"/>
        <end position="96"/>
    </location>
</feature>
<gene>
    <name evidence="5" type="primary">yciB</name>
    <name evidence="7" type="ORF">FLK62_06445</name>
    <name evidence="6" type="ORF">N5925_00045</name>
</gene>
<feature type="transmembrane region" description="Helical" evidence="5">
    <location>
        <begin position="52"/>
        <end position="68"/>
    </location>
</feature>
<evidence type="ECO:0000256" key="5">
    <source>
        <dbReference type="HAMAP-Rule" id="MF_00189"/>
    </source>
</evidence>
<dbReference type="NCBIfam" id="NF001324">
    <property type="entry name" value="PRK00259.1-2"/>
    <property type="match status" value="1"/>
</dbReference>
<protein>
    <recommendedName>
        <fullName evidence="5">Inner membrane-spanning protein YciB</fullName>
    </recommendedName>
</protein>
<evidence type="ECO:0000313" key="8">
    <source>
        <dbReference type="Proteomes" id="UP000509790"/>
    </source>
</evidence>
<feature type="transmembrane region" description="Helical" evidence="5">
    <location>
        <begin position="20"/>
        <end position="40"/>
    </location>
</feature>
<evidence type="ECO:0000313" key="6">
    <source>
        <dbReference type="EMBL" id="MDD2167019.1"/>
    </source>
</evidence>
<dbReference type="KEGG" id="hpas:JL26_03510"/>
<reference evidence="6" key="2">
    <citation type="submission" date="2022-09" db="EMBL/GenBank/DDBJ databases">
        <title>Molecular characterization of Glaesserella parasuis strains circulating in commercial swine farms using whole-genome sequencing.</title>
        <authorList>
            <person name="Mugabi R."/>
            <person name="Clavijo M."/>
            <person name="Li G."/>
        </authorList>
    </citation>
    <scope>NUCLEOTIDE SEQUENCE</scope>
    <source>
        <strain evidence="6">0435-53</strain>
    </source>
</reference>
<evidence type="ECO:0000313" key="7">
    <source>
        <dbReference type="EMBL" id="QKY72918.1"/>
    </source>
</evidence>
<name>A0A1T0A9J3_GLAPU</name>
<dbReference type="RefSeq" id="WP_005711560.1">
    <property type="nucleotide sequence ID" value="NZ_CBCRUP010000007.1"/>
</dbReference>
<dbReference type="InterPro" id="IPR006008">
    <property type="entry name" value="YciB"/>
</dbReference>
<keyword evidence="2 5" id="KW-0812">Transmembrane</keyword>
<keyword evidence="1 5" id="KW-1003">Cell membrane</keyword>
<dbReference type="NCBIfam" id="TIGR00997">
    <property type="entry name" value="ispZ"/>
    <property type="match status" value="1"/>
</dbReference>
<evidence type="ECO:0000256" key="1">
    <source>
        <dbReference type="ARBA" id="ARBA00022475"/>
    </source>
</evidence>
<proteinExistence type="inferred from homology"/>
<keyword evidence="4 5" id="KW-0472">Membrane</keyword>
<dbReference type="OMA" id="VWRTQST"/>
<dbReference type="Proteomes" id="UP000509790">
    <property type="component" value="Chromosome"/>
</dbReference>
<dbReference type="EMBL" id="JAODIR010000001">
    <property type="protein sequence ID" value="MDD2167019.1"/>
    <property type="molecule type" value="Genomic_DNA"/>
</dbReference>
<keyword evidence="5" id="KW-0997">Cell inner membrane</keyword>